<protein>
    <submittedName>
        <fullName evidence="1">Uncharacterized protein</fullName>
    </submittedName>
</protein>
<dbReference type="Proteomes" id="UP000593577">
    <property type="component" value="Unassembled WGS sequence"/>
</dbReference>
<evidence type="ECO:0000313" key="1">
    <source>
        <dbReference type="EMBL" id="MBA0679684.1"/>
    </source>
</evidence>
<accession>A0A7J8WYE4</accession>
<keyword evidence="2" id="KW-1185">Reference proteome</keyword>
<evidence type="ECO:0000313" key="2">
    <source>
        <dbReference type="Proteomes" id="UP000593577"/>
    </source>
</evidence>
<organism evidence="1 2">
    <name type="scientific">Gossypium aridum</name>
    <name type="common">American cotton</name>
    <name type="synonym">Erioxylum aridum</name>
    <dbReference type="NCBI Taxonomy" id="34290"/>
    <lineage>
        <taxon>Eukaryota</taxon>
        <taxon>Viridiplantae</taxon>
        <taxon>Streptophyta</taxon>
        <taxon>Embryophyta</taxon>
        <taxon>Tracheophyta</taxon>
        <taxon>Spermatophyta</taxon>
        <taxon>Magnoliopsida</taxon>
        <taxon>eudicotyledons</taxon>
        <taxon>Gunneridae</taxon>
        <taxon>Pentapetalae</taxon>
        <taxon>rosids</taxon>
        <taxon>malvids</taxon>
        <taxon>Malvales</taxon>
        <taxon>Malvaceae</taxon>
        <taxon>Malvoideae</taxon>
        <taxon>Gossypium</taxon>
    </lineage>
</organism>
<reference evidence="1 2" key="1">
    <citation type="journal article" date="2019" name="Genome Biol. Evol.">
        <title>Insights into the evolution of the New World diploid cottons (Gossypium, subgenus Houzingenia) based on genome sequencing.</title>
        <authorList>
            <person name="Grover C.E."/>
            <person name="Arick M.A. 2nd"/>
            <person name="Thrash A."/>
            <person name="Conover J.L."/>
            <person name="Sanders W.S."/>
            <person name="Peterson D.G."/>
            <person name="Frelichowski J.E."/>
            <person name="Scheffler J.A."/>
            <person name="Scheffler B.E."/>
            <person name="Wendel J.F."/>
        </authorList>
    </citation>
    <scope>NUCLEOTIDE SEQUENCE [LARGE SCALE GENOMIC DNA]</scope>
    <source>
        <strain evidence="1">185</strain>
        <tissue evidence="1">Leaf</tissue>
    </source>
</reference>
<name>A0A7J8WYE4_GOSAI</name>
<sequence length="55" mass="6498">MCCKSNTRIFVLPKKSYDKFGGFVQRLNRIGSIILYYKFDELSAKTRHFGQRTYA</sequence>
<dbReference type="EMBL" id="JABFAA010000004">
    <property type="protein sequence ID" value="MBA0679684.1"/>
    <property type="molecule type" value="Genomic_DNA"/>
</dbReference>
<gene>
    <name evidence="1" type="ORF">Goari_011441</name>
</gene>
<proteinExistence type="predicted"/>
<dbReference type="AlphaFoldDB" id="A0A7J8WYE4"/>
<comment type="caution">
    <text evidence="1">The sequence shown here is derived from an EMBL/GenBank/DDBJ whole genome shotgun (WGS) entry which is preliminary data.</text>
</comment>